<dbReference type="InterPro" id="IPR057697">
    <property type="entry name" value="DUF7937"/>
</dbReference>
<evidence type="ECO:0000259" key="3">
    <source>
        <dbReference type="Pfam" id="PF25592"/>
    </source>
</evidence>
<dbReference type="Pfam" id="PF25592">
    <property type="entry name" value="DUF7937"/>
    <property type="match status" value="1"/>
</dbReference>
<feature type="transmembrane region" description="Helical" evidence="2">
    <location>
        <begin position="262"/>
        <end position="281"/>
    </location>
</feature>
<evidence type="ECO:0000313" key="5">
    <source>
        <dbReference type="Proteomes" id="UP000315395"/>
    </source>
</evidence>
<dbReference type="KEGG" id="orz:FNH13_08260"/>
<accession>A0A516GA15</accession>
<evidence type="ECO:0000256" key="2">
    <source>
        <dbReference type="SAM" id="Phobius"/>
    </source>
</evidence>
<evidence type="ECO:0000256" key="1">
    <source>
        <dbReference type="SAM" id="MobiDB-lite"/>
    </source>
</evidence>
<dbReference type="Proteomes" id="UP000315395">
    <property type="component" value="Chromosome"/>
</dbReference>
<feature type="transmembrane region" description="Helical" evidence="2">
    <location>
        <begin position="503"/>
        <end position="521"/>
    </location>
</feature>
<feature type="compositionally biased region" description="Polar residues" evidence="1">
    <location>
        <begin position="121"/>
        <end position="147"/>
    </location>
</feature>
<feature type="domain" description="DUF7937" evidence="3">
    <location>
        <begin position="166"/>
        <end position="527"/>
    </location>
</feature>
<feature type="transmembrane region" description="Helical" evidence="2">
    <location>
        <begin position="407"/>
        <end position="433"/>
    </location>
</feature>
<gene>
    <name evidence="4" type="ORF">FNH13_08260</name>
</gene>
<keyword evidence="5" id="KW-1185">Reference proteome</keyword>
<dbReference type="AlphaFoldDB" id="A0A516GA15"/>
<dbReference type="EMBL" id="CP041616">
    <property type="protein sequence ID" value="QDO88335.1"/>
    <property type="molecule type" value="Genomic_DNA"/>
</dbReference>
<feature type="transmembrane region" description="Helical" evidence="2">
    <location>
        <begin position="165"/>
        <end position="183"/>
    </location>
</feature>
<feature type="transmembrane region" description="Helical" evidence="2">
    <location>
        <begin position="321"/>
        <end position="340"/>
    </location>
</feature>
<feature type="transmembrane region" description="Helical" evidence="2">
    <location>
        <begin position="236"/>
        <end position="256"/>
    </location>
</feature>
<keyword evidence="2" id="KW-1133">Transmembrane helix</keyword>
<reference evidence="4 5" key="1">
    <citation type="submission" date="2019-07" db="EMBL/GenBank/DDBJ databases">
        <title>complete genome sequencing of Ornithinimicrobium sp. H23M54.</title>
        <authorList>
            <person name="Bae J.-W."/>
            <person name="Lee S.-Y."/>
        </authorList>
    </citation>
    <scope>NUCLEOTIDE SEQUENCE [LARGE SCALE GENOMIC DNA]</scope>
    <source>
        <strain evidence="4 5">H23M54</strain>
    </source>
</reference>
<organism evidence="4 5">
    <name type="scientific">Ornithinimicrobium ciconiae</name>
    <dbReference type="NCBI Taxonomy" id="2594265"/>
    <lineage>
        <taxon>Bacteria</taxon>
        <taxon>Bacillati</taxon>
        <taxon>Actinomycetota</taxon>
        <taxon>Actinomycetes</taxon>
        <taxon>Micrococcales</taxon>
        <taxon>Ornithinimicrobiaceae</taxon>
        <taxon>Ornithinimicrobium</taxon>
    </lineage>
</organism>
<feature type="transmembrane region" description="Helical" evidence="2">
    <location>
        <begin position="352"/>
        <end position="369"/>
    </location>
</feature>
<keyword evidence="2" id="KW-0812">Transmembrane</keyword>
<feature type="transmembrane region" description="Helical" evidence="2">
    <location>
        <begin position="203"/>
        <end position="224"/>
    </location>
</feature>
<feature type="region of interest" description="Disordered" evidence="1">
    <location>
        <begin position="24"/>
        <end position="147"/>
    </location>
</feature>
<feature type="compositionally biased region" description="Low complexity" evidence="1">
    <location>
        <begin position="35"/>
        <end position="64"/>
    </location>
</feature>
<feature type="transmembrane region" description="Helical" evidence="2">
    <location>
        <begin position="293"/>
        <end position="309"/>
    </location>
</feature>
<keyword evidence="2" id="KW-0472">Membrane</keyword>
<feature type="transmembrane region" description="Helical" evidence="2">
    <location>
        <begin position="439"/>
        <end position="462"/>
    </location>
</feature>
<sequence>MPIEGSQPTMNFCTSCGSPAGDGRFCGNCGSPLTAATDQQPTDQQPTDQQPTDQQPTDQQPSGQQPGGQAPGGAHHDSVQPQNPQPWDPGAAVSQQLAPDSPSGVSAPAVAGNESHEHWVSLTTPASSAETGQLATPSTSLATPRTSLAGSGDLGDVIRSNPGPALRAGAVLVLVIIALIKPWELTALGLWGATESNAAAGNGWALLALLLVAVAAAIGFFADNVRTLELPIEPRVLQAVLVAPLAVLAVIAMIRMLAEESVMGPSVAIGLVAAILAVQIGAPLPEASTARQTAMVLLVFGAVLTLWQLRGIVELGRVDGMLAVILFITVGWIPLLAAWFVMGLREHKPAEWAALIVFGAALLAAMLLVSGGADVGLTLLLAGATVATAPGLASLMQMSPDPADRWLQWAAGVMVLWMVGGAVMCVIGLFGAIQLSGSGIGVGALVWIGLWGAATAIVAGVARNKLVEDPAVGRMIAVIFAAVSVLIYVVSLAAIDADLTEPATLLVGLTVPVVIVLMLAVPGSVNRRYGNLLPTSTSGRVVD</sequence>
<name>A0A516GA15_9MICO</name>
<proteinExistence type="predicted"/>
<dbReference type="RefSeq" id="WP_143783010.1">
    <property type="nucleotide sequence ID" value="NZ_CP041616.1"/>
</dbReference>
<protein>
    <recommendedName>
        <fullName evidence="3">DUF7937 domain-containing protein</fullName>
    </recommendedName>
</protein>
<evidence type="ECO:0000313" key="4">
    <source>
        <dbReference type="EMBL" id="QDO88335.1"/>
    </source>
</evidence>
<feature type="transmembrane region" description="Helical" evidence="2">
    <location>
        <begin position="375"/>
        <end position="395"/>
    </location>
</feature>
<feature type="transmembrane region" description="Helical" evidence="2">
    <location>
        <begin position="474"/>
        <end position="497"/>
    </location>
</feature>